<proteinExistence type="predicted"/>
<feature type="compositionally biased region" description="Low complexity" evidence="1">
    <location>
        <begin position="74"/>
        <end position="87"/>
    </location>
</feature>
<dbReference type="Proteomes" id="UP000054845">
    <property type="component" value="Unassembled WGS sequence"/>
</dbReference>
<feature type="compositionally biased region" description="Polar residues" evidence="1">
    <location>
        <begin position="15"/>
        <end position="25"/>
    </location>
</feature>
<reference evidence="3" key="1">
    <citation type="submission" date="2014-09" db="EMBL/GenBank/DDBJ databases">
        <authorList>
            <person name="Sharma Rahul"/>
            <person name="Thines Marco"/>
        </authorList>
    </citation>
    <scope>NUCLEOTIDE SEQUENCE [LARGE SCALE GENOMIC DNA]</scope>
</reference>
<protein>
    <submittedName>
        <fullName evidence="2">Uncharacterized protein</fullName>
    </submittedName>
</protein>
<feature type="region of interest" description="Disordered" evidence="1">
    <location>
        <begin position="70"/>
        <end position="106"/>
    </location>
</feature>
<evidence type="ECO:0000313" key="2">
    <source>
        <dbReference type="EMBL" id="CEH15625.1"/>
    </source>
</evidence>
<evidence type="ECO:0000256" key="1">
    <source>
        <dbReference type="SAM" id="MobiDB-lite"/>
    </source>
</evidence>
<evidence type="ECO:0000313" key="3">
    <source>
        <dbReference type="Proteomes" id="UP000054845"/>
    </source>
</evidence>
<accession>A0A0P1BHR4</accession>
<dbReference type="EMBL" id="CCYA01000267">
    <property type="protein sequence ID" value="CEH15625.1"/>
    <property type="molecule type" value="Genomic_DNA"/>
</dbReference>
<keyword evidence="3" id="KW-1185">Reference proteome</keyword>
<sequence length="136" mass="13860">MSARQVNDPPKGPTSPKSPLGQSYSLPDDDYGDAVLAQGNAIPDTSSSSAALPMVQASADSSIATAIPGLNAVPTPSSTPRAAPSISGRSNATLATATQSPTARTATLRGASLSPLFQDCTLDLWSLETHGFVYTQ</sequence>
<dbReference type="AlphaFoldDB" id="A0A0P1BHR4"/>
<feature type="compositionally biased region" description="Polar residues" evidence="1">
    <location>
        <begin position="88"/>
        <end position="105"/>
    </location>
</feature>
<name>A0A0P1BHR4_9BASI</name>
<feature type="region of interest" description="Disordered" evidence="1">
    <location>
        <begin position="1"/>
        <end position="48"/>
    </location>
</feature>
<organism evidence="2 3">
    <name type="scientific">Ceraceosorus bombacis</name>
    <dbReference type="NCBI Taxonomy" id="401625"/>
    <lineage>
        <taxon>Eukaryota</taxon>
        <taxon>Fungi</taxon>
        <taxon>Dikarya</taxon>
        <taxon>Basidiomycota</taxon>
        <taxon>Ustilaginomycotina</taxon>
        <taxon>Exobasidiomycetes</taxon>
        <taxon>Ceraceosorales</taxon>
        <taxon>Ceraceosoraceae</taxon>
        <taxon>Ceraceosorus</taxon>
    </lineage>
</organism>